<dbReference type="EMBL" id="BJJW01000015">
    <property type="protein sequence ID" value="GDZ84514.1"/>
    <property type="molecule type" value="Genomic_DNA"/>
</dbReference>
<name>A0A5A5U4A6_LEUCI</name>
<proteinExistence type="predicted"/>
<dbReference type="RefSeq" id="WP_004902091.1">
    <property type="nucleotide sequence ID" value="NZ_BJUO01000009.1"/>
</dbReference>
<sequence>MFSYYILPTGYLIVLFAFSLLKPIRFVVTMYEFQGLMIKSVVLAIFGLFSQHSILTQFYGIWFNVTLIFSISRVFIKTQGLP</sequence>
<gene>
    <name evidence="1" type="ORF">LCIT_17560</name>
</gene>
<evidence type="ECO:0000313" key="2">
    <source>
        <dbReference type="Proteomes" id="UP000323274"/>
    </source>
</evidence>
<organism evidence="1 2">
    <name type="scientific">Leuconostoc citreum</name>
    <dbReference type="NCBI Taxonomy" id="33964"/>
    <lineage>
        <taxon>Bacteria</taxon>
        <taxon>Bacillati</taxon>
        <taxon>Bacillota</taxon>
        <taxon>Bacilli</taxon>
        <taxon>Lactobacillales</taxon>
        <taxon>Lactobacillaceae</taxon>
        <taxon>Leuconostoc</taxon>
    </lineage>
</organism>
<comment type="caution">
    <text evidence="1">The sequence shown here is derived from an EMBL/GenBank/DDBJ whole genome shotgun (WGS) entry which is preliminary data.</text>
</comment>
<accession>A0A5A5U4A6</accession>
<dbReference type="AlphaFoldDB" id="A0A5A5U4A6"/>
<reference evidence="1 2" key="1">
    <citation type="submission" date="2019-04" db="EMBL/GenBank/DDBJ databases">
        <title>A pseudo-fructophilic Leuconostoc citreum strain F192-5 isolated from peel of satsuma mandarin: the first report for isolation and characterization of strain-dependent fructophilic-like characteristics.</title>
        <authorList>
            <person name="Maeno S."/>
            <person name="Tanizawa Y."/>
            <person name="Kajikawa A."/>
            <person name="Kanesaki Y."/>
            <person name="Kubota E."/>
            <person name="Arita M."/>
            <person name="Leon D."/>
            <person name="Endo A."/>
        </authorList>
    </citation>
    <scope>NUCLEOTIDE SEQUENCE [LARGE SCALE GENOMIC DNA]</scope>
    <source>
        <strain evidence="1 2">F192-5</strain>
    </source>
</reference>
<protein>
    <submittedName>
        <fullName evidence="1">Uncharacterized protein</fullName>
    </submittedName>
</protein>
<evidence type="ECO:0000313" key="1">
    <source>
        <dbReference type="EMBL" id="GDZ84514.1"/>
    </source>
</evidence>
<dbReference type="Proteomes" id="UP000323274">
    <property type="component" value="Unassembled WGS sequence"/>
</dbReference>